<dbReference type="GO" id="GO:0004674">
    <property type="term" value="F:protein serine/threonine kinase activity"/>
    <property type="evidence" value="ECO:0007669"/>
    <property type="project" value="UniProtKB-KW"/>
</dbReference>
<comment type="catalytic activity">
    <reaction evidence="9">
        <text>L-seryl-[protein] + ATP = O-phospho-L-seryl-[protein] + ADP + H(+)</text>
        <dbReference type="Rhea" id="RHEA:17989"/>
        <dbReference type="Rhea" id="RHEA-COMP:9863"/>
        <dbReference type="Rhea" id="RHEA-COMP:11604"/>
        <dbReference type="ChEBI" id="CHEBI:15378"/>
        <dbReference type="ChEBI" id="CHEBI:29999"/>
        <dbReference type="ChEBI" id="CHEBI:30616"/>
        <dbReference type="ChEBI" id="CHEBI:83421"/>
        <dbReference type="ChEBI" id="CHEBI:456216"/>
        <dbReference type="EC" id="2.7.11.1"/>
    </reaction>
</comment>
<comment type="caution">
    <text evidence="11">The sequence shown here is derived from an EMBL/GenBank/DDBJ whole genome shotgun (WGS) entry which is preliminary data.</text>
</comment>
<feature type="signal peptide" evidence="10">
    <location>
        <begin position="1"/>
        <end position="18"/>
    </location>
</feature>
<keyword evidence="6" id="KW-0418">Kinase</keyword>
<dbReference type="InterPro" id="IPR051420">
    <property type="entry name" value="Ser_Thr_Kinases_DiverseReg"/>
</dbReference>
<keyword evidence="7" id="KW-0067">ATP-binding</keyword>
<evidence type="ECO:0000256" key="3">
    <source>
        <dbReference type="ARBA" id="ARBA00022679"/>
    </source>
</evidence>
<keyword evidence="5" id="KW-0547">Nucleotide-binding</keyword>
<keyword evidence="2" id="KW-0723">Serine/threonine-protein kinase</keyword>
<dbReference type="FunFam" id="3.80.10.10:FF:000383">
    <property type="entry name" value="Leucine-rich repeat receptor protein kinase EMS1"/>
    <property type="match status" value="1"/>
</dbReference>
<evidence type="ECO:0000256" key="10">
    <source>
        <dbReference type="SAM" id="SignalP"/>
    </source>
</evidence>
<keyword evidence="10" id="KW-0732">Signal</keyword>
<protein>
    <recommendedName>
        <fullName evidence="1">non-specific serine/threonine protein kinase</fullName>
        <ecNumber evidence="1">2.7.11.1</ecNumber>
    </recommendedName>
</protein>
<dbReference type="PANTHER" id="PTHR48005:SF13">
    <property type="entry name" value="SERINE_THREONINE-PROTEIN KINASE DDB_G0278509-RELATED"/>
    <property type="match status" value="1"/>
</dbReference>
<reference evidence="11 12" key="1">
    <citation type="submission" date="2020-08" db="EMBL/GenBank/DDBJ databases">
        <title>Genomic Encyclopedia of Type Strains, Phase IV (KMG-IV): sequencing the most valuable type-strain genomes for metagenomic binning, comparative biology and taxonomic classification.</title>
        <authorList>
            <person name="Goeker M."/>
        </authorList>
    </citation>
    <scope>NUCLEOTIDE SEQUENCE [LARGE SCALE GENOMIC DNA]</scope>
    <source>
        <strain evidence="11 12">DSM 22368</strain>
    </source>
</reference>
<dbReference type="Gene3D" id="3.80.10.10">
    <property type="entry name" value="Ribonuclease Inhibitor"/>
    <property type="match status" value="1"/>
</dbReference>
<evidence type="ECO:0000256" key="5">
    <source>
        <dbReference type="ARBA" id="ARBA00022741"/>
    </source>
</evidence>
<dbReference type="InterPro" id="IPR032675">
    <property type="entry name" value="LRR_dom_sf"/>
</dbReference>
<evidence type="ECO:0000256" key="1">
    <source>
        <dbReference type="ARBA" id="ARBA00012513"/>
    </source>
</evidence>
<keyword evidence="4" id="KW-0677">Repeat</keyword>
<dbReference type="InterPro" id="IPR001611">
    <property type="entry name" value="Leu-rich_rpt"/>
</dbReference>
<gene>
    <name evidence="11" type="ORF">HNR48_002126</name>
</gene>
<dbReference type="PANTHER" id="PTHR48005">
    <property type="entry name" value="LEUCINE RICH REPEAT KINASE 2"/>
    <property type="match status" value="1"/>
</dbReference>
<dbReference type="GO" id="GO:0005524">
    <property type="term" value="F:ATP binding"/>
    <property type="evidence" value="ECO:0007669"/>
    <property type="project" value="UniProtKB-KW"/>
</dbReference>
<keyword evidence="12" id="KW-1185">Reference proteome</keyword>
<evidence type="ECO:0000256" key="7">
    <source>
        <dbReference type="ARBA" id="ARBA00022840"/>
    </source>
</evidence>
<dbReference type="Pfam" id="PF00560">
    <property type="entry name" value="LRR_1"/>
    <property type="match status" value="1"/>
</dbReference>
<dbReference type="Proteomes" id="UP000528457">
    <property type="component" value="Unassembled WGS sequence"/>
</dbReference>
<evidence type="ECO:0000256" key="2">
    <source>
        <dbReference type="ARBA" id="ARBA00022527"/>
    </source>
</evidence>
<comment type="catalytic activity">
    <reaction evidence="8">
        <text>L-threonyl-[protein] + ATP = O-phospho-L-threonyl-[protein] + ADP + H(+)</text>
        <dbReference type="Rhea" id="RHEA:46608"/>
        <dbReference type="Rhea" id="RHEA-COMP:11060"/>
        <dbReference type="Rhea" id="RHEA-COMP:11605"/>
        <dbReference type="ChEBI" id="CHEBI:15378"/>
        <dbReference type="ChEBI" id="CHEBI:30013"/>
        <dbReference type="ChEBI" id="CHEBI:30616"/>
        <dbReference type="ChEBI" id="CHEBI:61977"/>
        <dbReference type="ChEBI" id="CHEBI:456216"/>
        <dbReference type="EC" id="2.7.11.1"/>
    </reaction>
</comment>
<evidence type="ECO:0000256" key="4">
    <source>
        <dbReference type="ARBA" id="ARBA00022737"/>
    </source>
</evidence>
<feature type="chain" id="PRO_5031127868" description="non-specific serine/threonine protein kinase" evidence="10">
    <location>
        <begin position="19"/>
        <end position="651"/>
    </location>
</feature>
<evidence type="ECO:0000313" key="11">
    <source>
        <dbReference type="EMBL" id="MBB6521841.1"/>
    </source>
</evidence>
<accession>A0A7X0JV29</accession>
<keyword evidence="3" id="KW-0808">Transferase</keyword>
<name>A0A7X0JV29_9GAMM</name>
<evidence type="ECO:0000256" key="6">
    <source>
        <dbReference type="ARBA" id="ARBA00022777"/>
    </source>
</evidence>
<evidence type="ECO:0000313" key="12">
    <source>
        <dbReference type="Proteomes" id="UP000528457"/>
    </source>
</evidence>
<dbReference type="SUPFAM" id="SSF52058">
    <property type="entry name" value="L domain-like"/>
    <property type="match status" value="1"/>
</dbReference>
<dbReference type="EMBL" id="JACHHT010000002">
    <property type="protein sequence ID" value="MBB6521841.1"/>
    <property type="molecule type" value="Genomic_DNA"/>
</dbReference>
<evidence type="ECO:0000256" key="9">
    <source>
        <dbReference type="ARBA" id="ARBA00048679"/>
    </source>
</evidence>
<dbReference type="EC" id="2.7.11.1" evidence="1"/>
<organism evidence="11 12">
    <name type="scientific">Pseudoteredinibacter isoporae</name>
    <dbReference type="NCBI Taxonomy" id="570281"/>
    <lineage>
        <taxon>Bacteria</taxon>
        <taxon>Pseudomonadati</taxon>
        <taxon>Pseudomonadota</taxon>
        <taxon>Gammaproteobacteria</taxon>
        <taxon>Cellvibrionales</taxon>
        <taxon>Cellvibrionaceae</taxon>
        <taxon>Pseudoteredinibacter</taxon>
    </lineage>
</organism>
<dbReference type="InParanoid" id="A0A7X0JV29"/>
<dbReference type="RefSeq" id="WP_166844877.1">
    <property type="nucleotide sequence ID" value="NZ_JAAONY010000002.1"/>
</dbReference>
<sequence length="651" mass="72149">MKFSYIWMLLAFTSSAYADLDKIKVCYQQNINVFVEQCEALVELYNGTNGDQWDKNEGWGSPDVSTWHGVMIFRDPRKAKADITWIDLGDNNLIGTIPKSISNLNKVRVLVLGKNKLYGQIPSEISGMKSLFLAHLGNNYLSGKIPHSLNKMKKLASFEASDNFLSGRLPPVSVVEGRLSPISYVVEQNAITGDFAENLRLRRGGNFYSTFMHGGITLPGGERPEGRTQFPDQNVYDVSLEGNATYIPIPRMGGNPGVVYIFPMKGNIIDRVSGCGGVLNGYKYILKDGSLNGCEVKISTRICGDNDFCHVELGKENGIPKAALEVPSPNNTLSGLANLRGWMYMPELNDLFPKLSNNGSVYINGVPYNLNSSTSRKDILDAFGESVPENVVLGGSQLFYSGNIKNGENVAEYVNNAGFLVSRIPFNAFTPEDRNGKLSYIKGVERSLRVYDFPFPGSDVVLRFNQSEQVFSIVDQFLDGKSTRSSKIHYPNQPPFYIVERDPINGVPYNKFEYPSASFPLAGVSTIRGWSLSGIYEFILNGKPLAVSKSSREDVRKAMDVHSSVSGLSVLEYSGNLPNGLHRILMAKGSATYEYVVFESFTPLDILGRQAFITGVERRIEVNNFPFAESTVLIEFDEAGQNFKIVDQYID</sequence>
<proteinExistence type="predicted"/>
<dbReference type="AlphaFoldDB" id="A0A7X0JV29"/>
<evidence type="ECO:0000256" key="8">
    <source>
        <dbReference type="ARBA" id="ARBA00047899"/>
    </source>
</evidence>